<feature type="region of interest" description="Disordered" evidence="2">
    <location>
        <begin position="2103"/>
        <end position="2132"/>
    </location>
</feature>
<dbReference type="PANTHER" id="PTHR13817">
    <property type="entry name" value="TITIN"/>
    <property type="match status" value="1"/>
</dbReference>
<feature type="domain" description="Ig-like" evidence="4">
    <location>
        <begin position="364"/>
        <end position="442"/>
    </location>
</feature>
<feature type="compositionally biased region" description="Acidic residues" evidence="2">
    <location>
        <begin position="866"/>
        <end position="883"/>
    </location>
</feature>
<feature type="compositionally biased region" description="Acidic residues" evidence="2">
    <location>
        <begin position="845"/>
        <end position="859"/>
    </location>
</feature>
<feature type="transmembrane region" description="Helical" evidence="3">
    <location>
        <begin position="2060"/>
        <end position="2085"/>
    </location>
</feature>
<dbReference type="GO" id="GO:0009653">
    <property type="term" value="P:anatomical structure morphogenesis"/>
    <property type="evidence" value="ECO:0007669"/>
    <property type="project" value="UniProtKB-ARBA"/>
</dbReference>
<protein>
    <submittedName>
        <fullName evidence="6">Uncharacterized protein</fullName>
    </submittedName>
</protein>
<keyword evidence="3" id="KW-1133">Transmembrane helix</keyword>
<keyword evidence="7" id="KW-1185">Reference proteome</keyword>
<evidence type="ECO:0000256" key="2">
    <source>
        <dbReference type="SAM" id="MobiDB-lite"/>
    </source>
</evidence>
<feature type="compositionally biased region" description="Basic and acidic residues" evidence="2">
    <location>
        <begin position="1548"/>
        <end position="1561"/>
    </location>
</feature>
<reference evidence="6" key="1">
    <citation type="submission" date="2023-11" db="EMBL/GenBank/DDBJ databases">
        <title>Genome assemblies of two species of porcelain crab, Petrolisthes cinctipes and Petrolisthes manimaculis (Anomura: Porcellanidae).</title>
        <authorList>
            <person name="Angst P."/>
        </authorList>
    </citation>
    <scope>NUCLEOTIDE SEQUENCE</scope>
    <source>
        <strain evidence="6">PB745_02</strain>
        <tissue evidence="6">Gill</tissue>
    </source>
</reference>
<feature type="domain" description="Fibronectin type-III" evidence="5">
    <location>
        <begin position="684"/>
        <end position="791"/>
    </location>
</feature>
<evidence type="ECO:0000313" key="6">
    <source>
        <dbReference type="EMBL" id="KAK4304076.1"/>
    </source>
</evidence>
<dbReference type="SUPFAM" id="SSF48726">
    <property type="entry name" value="Immunoglobulin"/>
    <property type="match status" value="6"/>
</dbReference>
<comment type="caution">
    <text evidence="6">The sequence shown here is derived from an EMBL/GenBank/DDBJ whole genome shotgun (WGS) entry which is preliminary data.</text>
</comment>
<feature type="domain" description="Ig-like" evidence="4">
    <location>
        <begin position="10"/>
        <end position="109"/>
    </location>
</feature>
<feature type="compositionally biased region" description="Acidic residues" evidence="2">
    <location>
        <begin position="1583"/>
        <end position="1618"/>
    </location>
</feature>
<dbReference type="SMART" id="SM00060">
    <property type="entry name" value="FN3"/>
    <property type="match status" value="5"/>
</dbReference>
<feature type="domain" description="Ig-like" evidence="4">
    <location>
        <begin position="448"/>
        <end position="537"/>
    </location>
</feature>
<organism evidence="6 7">
    <name type="scientific">Petrolisthes manimaculis</name>
    <dbReference type="NCBI Taxonomy" id="1843537"/>
    <lineage>
        <taxon>Eukaryota</taxon>
        <taxon>Metazoa</taxon>
        <taxon>Ecdysozoa</taxon>
        <taxon>Arthropoda</taxon>
        <taxon>Crustacea</taxon>
        <taxon>Multicrustacea</taxon>
        <taxon>Malacostraca</taxon>
        <taxon>Eumalacostraca</taxon>
        <taxon>Eucarida</taxon>
        <taxon>Decapoda</taxon>
        <taxon>Pleocyemata</taxon>
        <taxon>Anomura</taxon>
        <taxon>Galatheoidea</taxon>
        <taxon>Porcellanidae</taxon>
        <taxon>Petrolisthes</taxon>
    </lineage>
</organism>
<feature type="compositionally biased region" description="Acidic residues" evidence="2">
    <location>
        <begin position="1439"/>
        <end position="1482"/>
    </location>
</feature>
<dbReference type="InterPro" id="IPR036116">
    <property type="entry name" value="FN3_sf"/>
</dbReference>
<feature type="domain" description="Fibronectin type-III" evidence="5">
    <location>
        <begin position="942"/>
        <end position="1046"/>
    </location>
</feature>
<feature type="compositionally biased region" description="Basic and acidic residues" evidence="2">
    <location>
        <begin position="1171"/>
        <end position="1187"/>
    </location>
</feature>
<dbReference type="PROSITE" id="PS00018">
    <property type="entry name" value="EF_HAND_1"/>
    <property type="match status" value="17"/>
</dbReference>
<dbReference type="CDD" id="cd00063">
    <property type="entry name" value="FN3"/>
    <property type="match status" value="5"/>
</dbReference>
<evidence type="ECO:0000256" key="1">
    <source>
        <dbReference type="ARBA" id="ARBA00022737"/>
    </source>
</evidence>
<accession>A0AAE1PB04</accession>
<keyword evidence="1" id="KW-0677">Repeat</keyword>
<feature type="region of interest" description="Disordered" evidence="2">
    <location>
        <begin position="612"/>
        <end position="642"/>
    </location>
</feature>
<feature type="region of interest" description="Disordered" evidence="2">
    <location>
        <begin position="1679"/>
        <end position="1771"/>
    </location>
</feature>
<feature type="compositionally biased region" description="Acidic residues" evidence="2">
    <location>
        <begin position="1730"/>
        <end position="1769"/>
    </location>
</feature>
<dbReference type="Pfam" id="PF13927">
    <property type="entry name" value="Ig_3"/>
    <property type="match status" value="3"/>
</dbReference>
<dbReference type="InterPro" id="IPR013098">
    <property type="entry name" value="Ig_I-set"/>
</dbReference>
<dbReference type="FunFam" id="2.60.40.10:FF:000028">
    <property type="entry name" value="Neuronal cell adhesion molecule"/>
    <property type="match status" value="1"/>
</dbReference>
<feature type="compositionally biased region" description="Acidic residues" evidence="2">
    <location>
        <begin position="1342"/>
        <end position="1353"/>
    </location>
</feature>
<dbReference type="EMBL" id="JAWZYT010002487">
    <property type="protein sequence ID" value="KAK4304076.1"/>
    <property type="molecule type" value="Genomic_DNA"/>
</dbReference>
<feature type="compositionally biased region" description="Basic and acidic residues" evidence="2">
    <location>
        <begin position="1289"/>
        <end position="1301"/>
    </location>
</feature>
<dbReference type="GO" id="GO:0030154">
    <property type="term" value="P:cell differentiation"/>
    <property type="evidence" value="ECO:0007669"/>
    <property type="project" value="UniProtKB-ARBA"/>
</dbReference>
<dbReference type="SMART" id="SM00408">
    <property type="entry name" value="IGc2"/>
    <property type="match status" value="6"/>
</dbReference>
<feature type="compositionally biased region" description="Acidic residues" evidence="2">
    <location>
        <begin position="1680"/>
        <end position="1706"/>
    </location>
</feature>
<feature type="compositionally biased region" description="Basic and acidic residues" evidence="2">
    <location>
        <begin position="616"/>
        <end position="627"/>
    </location>
</feature>
<feature type="domain" description="Ig-like" evidence="4">
    <location>
        <begin position="555"/>
        <end position="680"/>
    </location>
</feature>
<dbReference type="InterPro" id="IPR003598">
    <property type="entry name" value="Ig_sub2"/>
</dbReference>
<feature type="domain" description="Fibronectin type-III" evidence="5">
    <location>
        <begin position="1050"/>
        <end position="1150"/>
    </location>
</feature>
<proteinExistence type="predicted"/>
<dbReference type="Pfam" id="PF07679">
    <property type="entry name" value="I-set"/>
    <property type="match status" value="1"/>
</dbReference>
<dbReference type="InterPro" id="IPR007110">
    <property type="entry name" value="Ig-like_dom"/>
</dbReference>
<gene>
    <name evidence="6" type="ORF">Pmani_023968</name>
</gene>
<feature type="compositionally biased region" description="Acidic residues" evidence="2">
    <location>
        <begin position="1361"/>
        <end position="1373"/>
    </location>
</feature>
<feature type="region of interest" description="Disordered" evidence="2">
    <location>
        <begin position="1583"/>
        <end position="1661"/>
    </location>
</feature>
<feature type="domain" description="Ig-like" evidence="4">
    <location>
        <begin position="273"/>
        <end position="357"/>
    </location>
</feature>
<feature type="compositionally biased region" description="Acidic residues" evidence="2">
    <location>
        <begin position="1498"/>
        <end position="1526"/>
    </location>
</feature>
<dbReference type="PROSITE" id="PS50853">
    <property type="entry name" value="FN3"/>
    <property type="match status" value="4"/>
</dbReference>
<feature type="domain" description="Fibronectin type-III" evidence="5">
    <location>
        <begin position="1952"/>
        <end position="2047"/>
    </location>
</feature>
<keyword evidence="3" id="KW-0472">Membrane</keyword>
<dbReference type="InterPro" id="IPR003961">
    <property type="entry name" value="FN3_dom"/>
</dbReference>
<feature type="region of interest" description="Disordered" evidence="2">
    <location>
        <begin position="1391"/>
        <end position="1567"/>
    </location>
</feature>
<dbReference type="SUPFAM" id="SSF49265">
    <property type="entry name" value="Fibronectin type III"/>
    <property type="match status" value="3"/>
</dbReference>
<feature type="compositionally biased region" description="Acidic residues" evidence="2">
    <location>
        <begin position="1391"/>
        <end position="1427"/>
    </location>
</feature>
<feature type="compositionally biased region" description="Basic and acidic residues" evidence="2">
    <location>
        <begin position="1622"/>
        <end position="1632"/>
    </location>
</feature>
<dbReference type="InterPro" id="IPR036179">
    <property type="entry name" value="Ig-like_dom_sf"/>
</dbReference>
<feature type="domain" description="Ig-like" evidence="4">
    <location>
        <begin position="118"/>
        <end position="205"/>
    </location>
</feature>
<feature type="compositionally biased region" description="Acidic residues" evidence="2">
    <location>
        <begin position="1195"/>
        <end position="1235"/>
    </location>
</feature>
<feature type="compositionally biased region" description="Basic and acidic residues" evidence="2">
    <location>
        <begin position="1483"/>
        <end position="1497"/>
    </location>
</feature>
<dbReference type="PROSITE" id="PS50835">
    <property type="entry name" value="IG_LIKE"/>
    <property type="match status" value="6"/>
</dbReference>
<dbReference type="InterPro" id="IPR013783">
    <property type="entry name" value="Ig-like_fold"/>
</dbReference>
<dbReference type="SMART" id="SM00409">
    <property type="entry name" value="IG"/>
    <property type="match status" value="6"/>
</dbReference>
<evidence type="ECO:0000259" key="5">
    <source>
        <dbReference type="PROSITE" id="PS50853"/>
    </source>
</evidence>
<dbReference type="Proteomes" id="UP001292094">
    <property type="component" value="Unassembled WGS sequence"/>
</dbReference>
<feature type="compositionally biased region" description="Acidic residues" evidence="2">
    <location>
        <begin position="1633"/>
        <end position="1655"/>
    </location>
</feature>
<evidence type="ECO:0000256" key="3">
    <source>
        <dbReference type="SAM" id="Phobius"/>
    </source>
</evidence>
<feature type="compositionally biased region" description="Basic and acidic residues" evidence="2">
    <location>
        <begin position="1428"/>
        <end position="1438"/>
    </location>
</feature>
<feature type="region of interest" description="Disordered" evidence="2">
    <location>
        <begin position="1170"/>
        <end position="1301"/>
    </location>
</feature>
<dbReference type="Pfam" id="PF00041">
    <property type="entry name" value="fn3"/>
    <property type="match status" value="3"/>
</dbReference>
<dbReference type="InterPro" id="IPR003599">
    <property type="entry name" value="Ig_sub"/>
</dbReference>
<dbReference type="PANTHER" id="PTHR13817:SF175">
    <property type="entry name" value="IG-LIKE AND FIBRONECTIN TYPE-III DOMAIN-CONTAINING PROTEIN C27B7.7"/>
    <property type="match status" value="1"/>
</dbReference>
<feature type="compositionally biased region" description="Acidic residues" evidence="2">
    <location>
        <begin position="1245"/>
        <end position="1288"/>
    </location>
</feature>
<evidence type="ECO:0000313" key="7">
    <source>
        <dbReference type="Proteomes" id="UP001292094"/>
    </source>
</evidence>
<feature type="compositionally biased region" description="Basic and acidic residues" evidence="2">
    <location>
        <begin position="1715"/>
        <end position="1729"/>
    </location>
</feature>
<dbReference type="Pfam" id="PF00047">
    <property type="entry name" value="ig"/>
    <property type="match status" value="1"/>
</dbReference>
<dbReference type="Gene3D" id="2.60.40.10">
    <property type="entry name" value="Immunoglobulins"/>
    <property type="match status" value="11"/>
</dbReference>
<dbReference type="InterPro" id="IPR050964">
    <property type="entry name" value="Striated_Muscle_Regulatory"/>
</dbReference>
<keyword evidence="3" id="KW-0812">Transmembrane</keyword>
<feature type="region of interest" description="Disordered" evidence="2">
    <location>
        <begin position="1314"/>
        <end position="1377"/>
    </location>
</feature>
<feature type="compositionally biased region" description="Acidic residues" evidence="2">
    <location>
        <begin position="1536"/>
        <end position="1547"/>
    </location>
</feature>
<feature type="compositionally biased region" description="Acidic residues" evidence="2">
    <location>
        <begin position="1322"/>
        <end position="1332"/>
    </location>
</feature>
<feature type="region of interest" description="Disordered" evidence="2">
    <location>
        <begin position="776"/>
        <end position="800"/>
    </location>
</feature>
<dbReference type="InterPro" id="IPR018247">
    <property type="entry name" value="EF_Hand_1_Ca_BS"/>
</dbReference>
<dbReference type="InterPro" id="IPR013151">
    <property type="entry name" value="Immunoglobulin_dom"/>
</dbReference>
<feature type="region of interest" description="Disordered" evidence="2">
    <location>
        <begin position="845"/>
        <end position="883"/>
    </location>
</feature>
<evidence type="ECO:0000259" key="4">
    <source>
        <dbReference type="PROSITE" id="PS50835"/>
    </source>
</evidence>
<sequence length="2189" mass="239771">MEWREVTIPPQLEEEPSKGEVLFTVTHDPDADPEPFTLPCRADGLPQPEYSWLKDGEAWEPGEEEDGRVEMVEGEGTLNFLTPRTEDEGMYQCIAENLVGSAYSEIAVVRRSLMGNFPKTEPRVVTATLGQPLSLTCNPPDGYPSPSVHWVLQTSDGGLRSLDSPRLTVDQDGTLWFSYVTEEDASEDALYACAASSATSGQQLFLVEDSEGNLVTVDRLPTDTSVNVISLPDTSVVVIDLLGRTEYRMGNWVYLNVSREEGVTIPEPGPLAPVAQRLSDRDVIVMRGEDVKLFCIYGGNPVPEVTWWGGQRSDAEGGRLEHQGKILTLENVDEDDEGPYYCQATSEAGETDPYMFNVYVEAEPEFEVEPEVINLPQGETAVFSCEAKGDPQPTITWTRNGVPLQTHETTLVYDNLDFSKKAVIACNASNTHGYVYKSVYLNVLSLPPEWLTEPEDVTVLEGGAATLDCVAYGSPDPNITWARLEGQEHISIHEEDPRYDLEPTKLIIKTVDDSTEGHYACIATNKFASLESEAVVTGLEKTLVDAHLESVYSEGQLMEDTDEREDRVKAGQQVEMKLRCHVRFDPSLDPTVTWLKDDVEVEEIGHHRYSLTHTVNTDEDHSDDHRAHSNNNGGGEEDDDPREEVVWELLVSEVEGGDSGVYTCRAHTDLDDADDNLIITVEDKPNAPKIDNVECGDRKVLLEWIGTGDNNAPLTGYIIQQFSLPHPGHWEDLEDEEEMLTETDTSFSTRFNTYAEIDLSPGMNYSFRVMAVNSVGRSDPSDPTPECISPGLPPDHSPANLTITPSGPGQLTATWQVMEPEEHNGLDFHYKLMWRPVDDYDEVEIEANGGGEDDDDDDGNGSADNGTEDDETAVEEEEENVDEDGWYFEIIEDWEKNEYEIGDLMPYHEYHVKIEASNIHGTALDEAPIITQFSGPDVPSEAPGKLQMVDVDATDAVVIWNPVDPHSINGPLQGYKVEYWEDPEDEGEEDEDEDGEVETVLVTGQVNRAGLAELEPYSRYRIRVSVVNSNYTGPNSDDLTFTTAEGESGPVSNLKVLQVSDTSLLMDWDPPTEPHGEILGYHVLYREVDEGGEEGPETVVQDMLPAGVTMLKVTELEEGQQYRMAVVAVNGAGLGEETSADQQLEEMKPLIPAVPIFTYSVIKEASVVQDAMDRDGDGDVDDEDRRNQNVIIGDTDNDGDVDVDDVLDTDNDGDIDEDDIAVADIDNDGDVDEDDVRAADRDGDGDVDIADIGDEDGDGDFDGADVIAADEDGDGDIDAKDDDEEDTLLEDRNMDGVIDRDDVTDINHDGIINEKDFRAADVDNDGDVDEDDIKAGDKDGDGDIDAADITDLDGDGRVDGDDLEITDEDGDGDIDSRDFQLRNVFLADVDNDGDIDADDVLDVDNDGDIDDDDFAIADIDNDGDVDADDVKAADRDGDGDIDAADIGDEDNDGDIDGYDVLAADEDGDGDIDASDDDEEEALLEDRDGDGDIDRDDVIDLDGDGDIDIEDIATADVDDDGDVDEDDVRMLDKDGDGDIDAADVADLDGDGKVDGDDLKIEDRDGDGDIDATDFKYRNTLLADIDGDGDIDRDDVMDIDGDGDIDQDDVDAADINDDGVVDNSDVKEGDRDGDGDIDIADVQDFDGDGVIDEDDLDVKDRDGDGDIDNTDFILRKTFLADTDGDGDIDKDDVLDTDGDGDIDEDDIAVADINNDGEVDRSDIRAGDRDLDGDIDAADIGDEDGDGDIDGADVLAADEDGDGDIDAEDDDGEHVLLSDVTGDRVFDYSDVRDMDQDGDIDQADRAAADVNNDGKIDWDDIRAADRDGDGDVDAADIVDVDNDGDVDAADLVASDKDGDGDVDIDDLRNLDVFLKDTNGDGVINVHDVLDTNHNGRIDDHDRDAADIDGDGDIDADDVFAGDRDGDGDVDIMDIGDQDGDGDIDGQDVIIADRDEDGDIDAADLGRGVSVRVDWRPNFEEHPGVDFYVQSRVKGSTNWKSSPLEKKNLYQTVSGLDPRREYEIRMVAKNGEYETSSKVEVIPASEDMKEPTVGAVMETVNPIIWTWFIIAVMVAVTMVCIVFFSMWVYSQRMSRVSELRKALYKGYEPPEPEDNNKKPPPPDVDLEAARPEDGVEDEMTANFQRKQLAAMMKRQETIQSVDSFASHDDDFAEYGDENMGRFTDDGSLIYHKV</sequence>
<name>A0AAE1PB04_9EUCA</name>